<dbReference type="AlphaFoldDB" id="A0A934KNH4"/>
<evidence type="ECO:0000313" key="2">
    <source>
        <dbReference type="EMBL" id="MBJ7609000.1"/>
    </source>
</evidence>
<dbReference type="EMBL" id="JAEKNN010000026">
    <property type="protein sequence ID" value="MBJ7609000.1"/>
    <property type="molecule type" value="Genomic_DNA"/>
</dbReference>
<comment type="caution">
    <text evidence="2">The sequence shown here is derived from an EMBL/GenBank/DDBJ whole genome shotgun (WGS) entry which is preliminary data.</text>
</comment>
<gene>
    <name evidence="2" type="ORF">JF887_06170</name>
</gene>
<organism evidence="2 3">
    <name type="scientific">Candidatus Amunia macphersoniae</name>
    <dbReference type="NCBI Taxonomy" id="3127014"/>
    <lineage>
        <taxon>Bacteria</taxon>
        <taxon>Bacillati</taxon>
        <taxon>Candidatus Dormiibacterota</taxon>
        <taxon>Candidatus Dormibacteria</taxon>
        <taxon>Candidatus Aeolococcales</taxon>
        <taxon>Candidatus Aeolococcaceae</taxon>
        <taxon>Candidatus Amunia</taxon>
    </lineage>
</organism>
<proteinExistence type="predicted"/>
<name>A0A934KNH4_9BACT</name>
<dbReference type="Proteomes" id="UP000614410">
    <property type="component" value="Unassembled WGS sequence"/>
</dbReference>
<dbReference type="PANTHER" id="PTHR33371">
    <property type="entry name" value="INTERMEMBRANE PHOSPHOLIPID TRANSPORT SYSTEM BINDING PROTEIN MLAD-RELATED"/>
    <property type="match status" value="1"/>
</dbReference>
<accession>A0A934KNH4</accession>
<dbReference type="PANTHER" id="PTHR33371:SF4">
    <property type="entry name" value="INTERMEMBRANE PHOSPHOLIPID TRANSPORT SYSTEM BINDING PROTEIN MLAD"/>
    <property type="match status" value="1"/>
</dbReference>
<dbReference type="InterPro" id="IPR003399">
    <property type="entry name" value="Mce/MlaD"/>
</dbReference>
<evidence type="ECO:0000259" key="1">
    <source>
        <dbReference type="Pfam" id="PF02470"/>
    </source>
</evidence>
<dbReference type="Pfam" id="PF02470">
    <property type="entry name" value="MlaD"/>
    <property type="match status" value="1"/>
</dbReference>
<evidence type="ECO:0000313" key="3">
    <source>
        <dbReference type="Proteomes" id="UP000614410"/>
    </source>
</evidence>
<reference evidence="2 3" key="1">
    <citation type="submission" date="2020-10" db="EMBL/GenBank/DDBJ databases">
        <title>Ca. Dormibacterota MAGs.</title>
        <authorList>
            <person name="Montgomery K."/>
        </authorList>
    </citation>
    <scope>NUCLEOTIDE SEQUENCE [LARGE SCALE GENOMIC DNA]</scope>
    <source>
        <strain evidence="2">Mitchell_Peninsula_5</strain>
    </source>
</reference>
<dbReference type="InterPro" id="IPR052336">
    <property type="entry name" value="MlaD_Phospholipid_Transporter"/>
</dbReference>
<protein>
    <submittedName>
        <fullName evidence="2">MCE family protein</fullName>
    </submittedName>
</protein>
<feature type="domain" description="Mce/MlaD" evidence="1">
    <location>
        <begin position="39"/>
        <end position="118"/>
    </location>
</feature>
<sequence length="367" mass="37954">MIVRVVRLLASSKGLFAAAVVTGAFCGLALSFGGSSHLVAADFSNVNGLTGGNEVRIGGIEVGTVQSLEVRPDPHTGQQEAHVVFSVDSAHWPLRQGTVAAVRPKGVLSNVFVEVDPGSASAASLGDNPSFGIDKTSSPVNLDELSNVFDPSVRQSIRTQLQEGVLAFGGTGTGDLNQTIGNLNPLSADAVPITSVLSQRSPQLDRLNGEFDKISGDLAREDKNLRGLIVNGNIFLGTLATHEVSLQGTLVHAAGTLTTLDQSLRGEEANLASIFQKGPTALNNAKASADLLAPLIANVDPYIGDLDVLLHEFTTATGYTSSAPPANNPYGGLVDMLRVDGSLPLPGRKATGCGGTWQNPLPSSGTC</sequence>